<evidence type="ECO:0000313" key="2">
    <source>
        <dbReference type="EMBL" id="KAK9157808.1"/>
    </source>
</evidence>
<organism evidence="2 3">
    <name type="scientific">Stephania cephalantha</name>
    <dbReference type="NCBI Taxonomy" id="152367"/>
    <lineage>
        <taxon>Eukaryota</taxon>
        <taxon>Viridiplantae</taxon>
        <taxon>Streptophyta</taxon>
        <taxon>Embryophyta</taxon>
        <taxon>Tracheophyta</taxon>
        <taxon>Spermatophyta</taxon>
        <taxon>Magnoliopsida</taxon>
        <taxon>Ranunculales</taxon>
        <taxon>Menispermaceae</taxon>
        <taxon>Menispermoideae</taxon>
        <taxon>Cissampelideae</taxon>
        <taxon>Stephania</taxon>
    </lineage>
</organism>
<dbReference type="InterPro" id="IPR043502">
    <property type="entry name" value="DNA/RNA_pol_sf"/>
</dbReference>
<dbReference type="SUPFAM" id="SSF56672">
    <property type="entry name" value="DNA/RNA polymerases"/>
    <property type="match status" value="1"/>
</dbReference>
<evidence type="ECO:0000259" key="1">
    <source>
        <dbReference type="Pfam" id="PF07727"/>
    </source>
</evidence>
<dbReference type="Pfam" id="PF07727">
    <property type="entry name" value="RVT_2"/>
    <property type="match status" value="1"/>
</dbReference>
<dbReference type="InterPro" id="IPR013103">
    <property type="entry name" value="RVT_2"/>
</dbReference>
<name>A0AAP0PVD5_9MAGN</name>
<evidence type="ECO:0000313" key="3">
    <source>
        <dbReference type="Proteomes" id="UP001419268"/>
    </source>
</evidence>
<accession>A0AAP0PVD5</accession>
<reference evidence="2 3" key="1">
    <citation type="submission" date="2024-01" db="EMBL/GenBank/DDBJ databases">
        <title>Genome assemblies of Stephania.</title>
        <authorList>
            <person name="Yang L."/>
        </authorList>
    </citation>
    <scope>NUCLEOTIDE SEQUENCE [LARGE SCALE GENOMIC DNA]</scope>
    <source>
        <strain evidence="2">JXDWG</strain>
        <tissue evidence="2">Leaf</tissue>
    </source>
</reference>
<dbReference type="Proteomes" id="UP001419268">
    <property type="component" value="Unassembled WGS sequence"/>
</dbReference>
<gene>
    <name evidence="2" type="ORF">Scep_004382</name>
</gene>
<proteinExistence type="predicted"/>
<protein>
    <recommendedName>
        <fullName evidence="1">Reverse transcriptase Ty1/copia-type domain-containing protein</fullName>
    </recommendedName>
</protein>
<dbReference type="EMBL" id="JBBNAG010000002">
    <property type="protein sequence ID" value="KAK9157808.1"/>
    <property type="molecule type" value="Genomic_DNA"/>
</dbReference>
<sequence>MVFRSFYFSSKCSRYKWIFSIKRNSDGTINRYKARLLAKGFKQVPGIDFDEIYIPIVKSATVRIIISLVVHFGWSLRQLDINNAFLNGHLVEEVFTNQLVGFVDSSNPTAVCHLHRVLYGLHQAPRSWFDRLKANLLSWGFQNSKADNLLFIFRDGSVVLYILVYVNDIIVTGSDVSVIQKFTSKLHGCFALKDIG</sequence>
<keyword evidence="3" id="KW-1185">Reference proteome</keyword>
<dbReference type="AlphaFoldDB" id="A0AAP0PVD5"/>
<feature type="domain" description="Reverse transcriptase Ty1/copia-type" evidence="1">
    <location>
        <begin position="14"/>
        <end position="196"/>
    </location>
</feature>
<comment type="caution">
    <text evidence="2">The sequence shown here is derived from an EMBL/GenBank/DDBJ whole genome shotgun (WGS) entry which is preliminary data.</text>
</comment>